<protein>
    <recommendedName>
        <fullName evidence="8">4-coumarate--CoA ligase</fullName>
    </recommendedName>
</protein>
<dbReference type="InterPro" id="IPR025110">
    <property type="entry name" value="AMP-bd_C"/>
</dbReference>
<dbReference type="Gene3D" id="3.40.50.12780">
    <property type="entry name" value="N-terminal domain of ligase-like"/>
    <property type="match status" value="1"/>
</dbReference>
<feature type="domain" description="AMP-dependent synthetase/ligase" evidence="5">
    <location>
        <begin position="64"/>
        <end position="431"/>
    </location>
</feature>
<evidence type="ECO:0000256" key="1">
    <source>
        <dbReference type="ARBA" id="ARBA00006432"/>
    </source>
</evidence>
<dbReference type="GO" id="GO:0016405">
    <property type="term" value="F:CoA-ligase activity"/>
    <property type="evidence" value="ECO:0007669"/>
    <property type="project" value="TreeGrafter"/>
</dbReference>
<keyword evidence="2" id="KW-0436">Ligase</keyword>
<dbReference type="Gene3D" id="3.30.300.30">
    <property type="match status" value="1"/>
</dbReference>
<dbReference type="InterPro" id="IPR045851">
    <property type="entry name" value="AMP-bd_C_sf"/>
</dbReference>
<accession>A0A7S2WVX2</accession>
<feature type="domain" description="AMP-binding enzyme C-terminal" evidence="6">
    <location>
        <begin position="482"/>
        <end position="559"/>
    </location>
</feature>
<keyword evidence="4" id="KW-0067">ATP-binding</keyword>
<dbReference type="SUPFAM" id="SSF56801">
    <property type="entry name" value="Acetyl-CoA synthetase-like"/>
    <property type="match status" value="1"/>
</dbReference>
<organism evidence="7">
    <name type="scientific">Rhizochromulina marina</name>
    <dbReference type="NCBI Taxonomy" id="1034831"/>
    <lineage>
        <taxon>Eukaryota</taxon>
        <taxon>Sar</taxon>
        <taxon>Stramenopiles</taxon>
        <taxon>Ochrophyta</taxon>
        <taxon>Dictyochophyceae</taxon>
        <taxon>Rhizochromulinales</taxon>
        <taxon>Rhizochromulina</taxon>
    </lineage>
</organism>
<evidence type="ECO:0000256" key="3">
    <source>
        <dbReference type="ARBA" id="ARBA00022741"/>
    </source>
</evidence>
<dbReference type="PANTHER" id="PTHR24096">
    <property type="entry name" value="LONG-CHAIN-FATTY-ACID--COA LIGASE"/>
    <property type="match status" value="1"/>
</dbReference>
<evidence type="ECO:0000259" key="5">
    <source>
        <dbReference type="Pfam" id="PF00501"/>
    </source>
</evidence>
<dbReference type="GO" id="GO:0005524">
    <property type="term" value="F:ATP binding"/>
    <property type="evidence" value="ECO:0007669"/>
    <property type="project" value="UniProtKB-KW"/>
</dbReference>
<proteinExistence type="inferred from homology"/>
<evidence type="ECO:0000313" key="7">
    <source>
        <dbReference type="EMBL" id="CAD9708766.1"/>
    </source>
</evidence>
<dbReference type="AlphaFoldDB" id="A0A7S2WVX2"/>
<dbReference type="InterPro" id="IPR042099">
    <property type="entry name" value="ANL_N_sf"/>
</dbReference>
<dbReference type="FunFam" id="3.30.300.30:FF:000007">
    <property type="entry name" value="4-coumarate--CoA ligase 2"/>
    <property type="match status" value="1"/>
</dbReference>
<keyword evidence="3" id="KW-0547">Nucleotide-binding</keyword>
<reference evidence="7" key="1">
    <citation type="submission" date="2021-01" db="EMBL/GenBank/DDBJ databases">
        <authorList>
            <person name="Corre E."/>
            <person name="Pelletier E."/>
            <person name="Niang G."/>
            <person name="Scheremetjew M."/>
            <person name="Finn R."/>
            <person name="Kale V."/>
            <person name="Holt S."/>
            <person name="Cochrane G."/>
            <person name="Meng A."/>
            <person name="Brown T."/>
            <person name="Cohen L."/>
        </authorList>
    </citation>
    <scope>NUCLEOTIDE SEQUENCE</scope>
    <source>
        <strain evidence="7">CCMP1243</strain>
    </source>
</reference>
<name>A0A7S2WVX2_9STRA</name>
<dbReference type="PROSITE" id="PS00455">
    <property type="entry name" value="AMP_BINDING"/>
    <property type="match status" value="1"/>
</dbReference>
<comment type="similarity">
    <text evidence="1">Belongs to the ATP-dependent AMP-binding enzyme family.</text>
</comment>
<evidence type="ECO:0000259" key="6">
    <source>
        <dbReference type="Pfam" id="PF13193"/>
    </source>
</evidence>
<sequence>MQILARRLGVVAAAAGRHGLRPRRGIHMSTPSLQIFVNSAAGELSLPSPLPNFSEYVMADFGARGDKTAIVVSSPDHTATRTFADLSRDVKSVAHEFRHRLGFVEGDRALLVSPNHADYFTAVHAVLQLGGVCSPANPLYAAREIAMQLKDSGAKVVVTHPLCLQATVGALEETQSSKDVTIVVLGDAVPPEAPAGTLCFDELKDSGKSVDAVAVAADDLAILPYSSGTTGLPKGTMITHKNLVANVQQFIWPEVRFYGDSATILSPLPLFHIYGFTASLNVPLWHGSTLVTLPAFDLPHFLSLVQEYQCTRAHLVPPIILALAKHPLVDQYDISSLKAIVSAAAPLGSEVEAATQARLGESVVIKQGWGMSELSPIGACSPDDHPKTGTSGPPVAGMEYKIVDVATGKALPTGEEGEIVCRGPNVMAGYLNNPEATAECLDSDGWLRTGDVGLVDSDGYITITDRIKELIKYKGFQVPPAELEALLLTHEAVLDAAVISRAHDEAGEVPRAFVVLKPEIDDVSAADLVAWAAERSAPHKKLRGGVHFIDQIPKSAAGKILRRVIKERDVAGEFDMEQVA</sequence>
<dbReference type="InterPro" id="IPR000873">
    <property type="entry name" value="AMP-dep_synth/lig_dom"/>
</dbReference>
<evidence type="ECO:0008006" key="8">
    <source>
        <dbReference type="Google" id="ProtNLM"/>
    </source>
</evidence>
<dbReference type="InterPro" id="IPR020845">
    <property type="entry name" value="AMP-binding_CS"/>
</dbReference>
<gene>
    <name evidence="7" type="ORF">RMAR1173_LOCUS19758</name>
</gene>
<evidence type="ECO:0000256" key="4">
    <source>
        <dbReference type="ARBA" id="ARBA00022840"/>
    </source>
</evidence>
<dbReference type="Pfam" id="PF00501">
    <property type="entry name" value="AMP-binding"/>
    <property type="match status" value="1"/>
</dbReference>
<dbReference type="FunFam" id="3.40.50.12780:FF:000003">
    <property type="entry name" value="Long-chain-fatty-acid--CoA ligase FadD"/>
    <property type="match status" value="1"/>
</dbReference>
<evidence type="ECO:0000256" key="2">
    <source>
        <dbReference type="ARBA" id="ARBA00022598"/>
    </source>
</evidence>
<dbReference type="Pfam" id="PF13193">
    <property type="entry name" value="AMP-binding_C"/>
    <property type="match status" value="1"/>
</dbReference>
<dbReference type="EMBL" id="HBHJ01029852">
    <property type="protein sequence ID" value="CAD9708766.1"/>
    <property type="molecule type" value="Transcribed_RNA"/>
</dbReference>
<dbReference type="PANTHER" id="PTHR24096:SF149">
    <property type="entry name" value="AMP-BINDING DOMAIN-CONTAINING PROTEIN-RELATED"/>
    <property type="match status" value="1"/>
</dbReference>